<keyword evidence="2" id="KW-1185">Reference proteome</keyword>
<organism evidence="1 2">
    <name type="scientific">Tupaia chinensis</name>
    <name type="common">Chinese tree shrew</name>
    <name type="synonym">Tupaia belangeri chinensis</name>
    <dbReference type="NCBI Taxonomy" id="246437"/>
    <lineage>
        <taxon>Eukaryota</taxon>
        <taxon>Metazoa</taxon>
        <taxon>Chordata</taxon>
        <taxon>Craniata</taxon>
        <taxon>Vertebrata</taxon>
        <taxon>Euteleostomi</taxon>
        <taxon>Mammalia</taxon>
        <taxon>Eutheria</taxon>
        <taxon>Euarchontoglires</taxon>
        <taxon>Scandentia</taxon>
        <taxon>Tupaiidae</taxon>
        <taxon>Tupaia</taxon>
    </lineage>
</organism>
<protein>
    <submittedName>
        <fullName evidence="1">Uncharacterized protein</fullName>
    </submittedName>
</protein>
<sequence>MKSFMCLSRSLPSTARVATSAATRGRIGDRDSRVCAHADAPTCTQMDALRGPVADGRTDCVLTQIFYVIKVNLETKANVRLSKGSQPGYWPAAGTPRCTIRPQGLPAGSLR</sequence>
<dbReference type="Proteomes" id="UP000011518">
    <property type="component" value="Unassembled WGS sequence"/>
</dbReference>
<gene>
    <name evidence="1" type="ORF">TREES_T100019556</name>
</gene>
<reference evidence="2" key="1">
    <citation type="submission" date="2012-07" db="EMBL/GenBank/DDBJ databases">
        <title>Genome of the Chinese tree shrew, a rising model animal genetically related to primates.</title>
        <authorList>
            <person name="Zhang G."/>
            <person name="Fan Y."/>
            <person name="Yao Y."/>
            <person name="Huang Z."/>
        </authorList>
    </citation>
    <scope>NUCLEOTIDE SEQUENCE [LARGE SCALE GENOMIC DNA]</scope>
</reference>
<evidence type="ECO:0000313" key="1">
    <source>
        <dbReference type="EMBL" id="ELW56942.1"/>
    </source>
</evidence>
<dbReference type="EMBL" id="KB320916">
    <property type="protein sequence ID" value="ELW56942.1"/>
    <property type="molecule type" value="Genomic_DNA"/>
</dbReference>
<reference evidence="2" key="2">
    <citation type="journal article" date="2013" name="Nat. Commun.">
        <title>Genome of the Chinese tree shrew.</title>
        <authorList>
            <person name="Fan Y."/>
            <person name="Huang Z.Y."/>
            <person name="Cao C.C."/>
            <person name="Chen C.S."/>
            <person name="Chen Y.X."/>
            <person name="Fan D.D."/>
            <person name="He J."/>
            <person name="Hou H.L."/>
            <person name="Hu L."/>
            <person name="Hu X.T."/>
            <person name="Jiang X.T."/>
            <person name="Lai R."/>
            <person name="Lang Y.S."/>
            <person name="Liang B."/>
            <person name="Liao S.G."/>
            <person name="Mu D."/>
            <person name="Ma Y.Y."/>
            <person name="Niu Y.Y."/>
            <person name="Sun X.Q."/>
            <person name="Xia J.Q."/>
            <person name="Xiao J."/>
            <person name="Xiong Z.Q."/>
            <person name="Xu L."/>
            <person name="Yang L."/>
            <person name="Zhang Y."/>
            <person name="Zhao W."/>
            <person name="Zhao X.D."/>
            <person name="Zheng Y.T."/>
            <person name="Zhou J.M."/>
            <person name="Zhu Y.B."/>
            <person name="Zhang G.J."/>
            <person name="Wang J."/>
            <person name="Yao Y.G."/>
        </authorList>
    </citation>
    <scope>NUCLEOTIDE SEQUENCE [LARGE SCALE GENOMIC DNA]</scope>
</reference>
<dbReference type="AlphaFoldDB" id="L9K694"/>
<accession>L9K694</accession>
<name>L9K694_TUPCH</name>
<proteinExistence type="predicted"/>
<dbReference type="InParanoid" id="L9K694"/>
<evidence type="ECO:0000313" key="2">
    <source>
        <dbReference type="Proteomes" id="UP000011518"/>
    </source>
</evidence>